<dbReference type="GO" id="GO:0005829">
    <property type="term" value="C:cytosol"/>
    <property type="evidence" value="ECO:0007669"/>
    <property type="project" value="TreeGrafter"/>
</dbReference>
<dbReference type="CDD" id="cd00887">
    <property type="entry name" value="MoeA"/>
    <property type="match status" value="1"/>
</dbReference>
<evidence type="ECO:0000259" key="12">
    <source>
        <dbReference type="SMART" id="SM00852"/>
    </source>
</evidence>
<dbReference type="GO" id="GO:0061599">
    <property type="term" value="F:molybdopterin molybdotransferase activity"/>
    <property type="evidence" value="ECO:0007669"/>
    <property type="project" value="UniProtKB-UniRule"/>
</dbReference>
<evidence type="ECO:0000256" key="11">
    <source>
        <dbReference type="RuleBase" id="RU365090"/>
    </source>
</evidence>
<dbReference type="UniPathway" id="UPA00344"/>
<dbReference type="SUPFAM" id="SSF63882">
    <property type="entry name" value="MoeA N-terminal region -like"/>
    <property type="match status" value="1"/>
</dbReference>
<comment type="function">
    <text evidence="2 11">Catalyzes the insertion of molybdate into adenylated molybdopterin with the concomitant release of AMP.</text>
</comment>
<keyword evidence="7 11" id="KW-0479">Metal-binding</keyword>
<evidence type="ECO:0000256" key="1">
    <source>
        <dbReference type="ARBA" id="ARBA00001946"/>
    </source>
</evidence>
<dbReference type="Pfam" id="PF03454">
    <property type="entry name" value="MoeA_C"/>
    <property type="match status" value="1"/>
</dbReference>
<dbReference type="PANTHER" id="PTHR10192:SF5">
    <property type="entry name" value="GEPHYRIN"/>
    <property type="match status" value="1"/>
</dbReference>
<evidence type="ECO:0000256" key="3">
    <source>
        <dbReference type="ARBA" id="ARBA00005046"/>
    </source>
</evidence>
<dbReference type="SMART" id="SM00852">
    <property type="entry name" value="MoCF_biosynth"/>
    <property type="match status" value="1"/>
</dbReference>
<comment type="cofactor">
    <cofactor evidence="1 11">
        <name>Mg(2+)</name>
        <dbReference type="ChEBI" id="CHEBI:18420"/>
    </cofactor>
</comment>
<dbReference type="Pfam" id="PF03453">
    <property type="entry name" value="MoeA_N"/>
    <property type="match status" value="1"/>
</dbReference>
<evidence type="ECO:0000256" key="8">
    <source>
        <dbReference type="ARBA" id="ARBA00022842"/>
    </source>
</evidence>
<evidence type="ECO:0000256" key="7">
    <source>
        <dbReference type="ARBA" id="ARBA00022723"/>
    </source>
</evidence>
<organism evidence="13 14">
    <name type="scientific">Cellulomonas cellasea DSM 20118</name>
    <dbReference type="NCBI Taxonomy" id="1408250"/>
    <lineage>
        <taxon>Bacteria</taxon>
        <taxon>Bacillati</taxon>
        <taxon>Actinomycetota</taxon>
        <taxon>Actinomycetes</taxon>
        <taxon>Micrococcales</taxon>
        <taxon>Cellulomonadaceae</taxon>
        <taxon>Cellulomonas</taxon>
    </lineage>
</organism>
<dbReference type="Gene3D" id="2.170.190.11">
    <property type="entry name" value="Molybdopterin biosynthesis moea protein, domain 3"/>
    <property type="match status" value="1"/>
</dbReference>
<dbReference type="SUPFAM" id="SSF53218">
    <property type="entry name" value="Molybdenum cofactor biosynthesis proteins"/>
    <property type="match status" value="1"/>
</dbReference>
<dbReference type="Gene3D" id="3.40.980.10">
    <property type="entry name" value="MoaB/Mog-like domain"/>
    <property type="match status" value="1"/>
</dbReference>
<keyword evidence="6 11" id="KW-0808">Transferase</keyword>
<evidence type="ECO:0000256" key="9">
    <source>
        <dbReference type="ARBA" id="ARBA00023150"/>
    </source>
</evidence>
<dbReference type="EMBL" id="AXNT01000057">
    <property type="protein sequence ID" value="KGM02246.1"/>
    <property type="molecule type" value="Genomic_DNA"/>
</dbReference>
<evidence type="ECO:0000313" key="14">
    <source>
        <dbReference type="Proteomes" id="UP000029833"/>
    </source>
</evidence>
<dbReference type="FunFam" id="3.40.980.10:FF:000004">
    <property type="entry name" value="Molybdopterin molybdenumtransferase"/>
    <property type="match status" value="1"/>
</dbReference>
<comment type="similarity">
    <text evidence="4 11">Belongs to the MoeA family.</text>
</comment>
<dbReference type="NCBIfam" id="TIGR00177">
    <property type="entry name" value="molyb_syn"/>
    <property type="match status" value="1"/>
</dbReference>
<keyword evidence="8 11" id="KW-0460">Magnesium</keyword>
<evidence type="ECO:0000256" key="2">
    <source>
        <dbReference type="ARBA" id="ARBA00002901"/>
    </source>
</evidence>
<dbReference type="SUPFAM" id="SSF63867">
    <property type="entry name" value="MoeA C-terminal domain-like"/>
    <property type="match status" value="1"/>
</dbReference>
<dbReference type="PANTHER" id="PTHR10192">
    <property type="entry name" value="MOLYBDOPTERIN BIOSYNTHESIS PROTEIN"/>
    <property type="match status" value="1"/>
</dbReference>
<evidence type="ECO:0000256" key="5">
    <source>
        <dbReference type="ARBA" id="ARBA00022505"/>
    </source>
</evidence>
<dbReference type="EC" id="2.10.1.1" evidence="11"/>
<keyword evidence="5 11" id="KW-0500">Molybdenum</keyword>
<dbReference type="FunFam" id="2.170.190.11:FF:000001">
    <property type="entry name" value="Molybdopterin molybdenumtransferase"/>
    <property type="match status" value="1"/>
</dbReference>
<evidence type="ECO:0000256" key="4">
    <source>
        <dbReference type="ARBA" id="ARBA00010763"/>
    </source>
</evidence>
<dbReference type="InterPro" id="IPR005110">
    <property type="entry name" value="MoeA_linker/N"/>
</dbReference>
<feature type="domain" description="MoaB/Mog" evidence="12">
    <location>
        <begin position="180"/>
        <end position="318"/>
    </location>
</feature>
<dbReference type="GO" id="GO:0046872">
    <property type="term" value="F:metal ion binding"/>
    <property type="evidence" value="ECO:0007669"/>
    <property type="project" value="UniProtKB-UniRule"/>
</dbReference>
<dbReference type="Gene3D" id="2.40.340.10">
    <property type="entry name" value="MoeA, C-terminal, domain IV"/>
    <property type="match status" value="1"/>
</dbReference>
<comment type="catalytic activity">
    <reaction evidence="10">
        <text>adenylyl-molybdopterin + molybdate = Mo-molybdopterin + AMP + H(+)</text>
        <dbReference type="Rhea" id="RHEA:35047"/>
        <dbReference type="ChEBI" id="CHEBI:15378"/>
        <dbReference type="ChEBI" id="CHEBI:36264"/>
        <dbReference type="ChEBI" id="CHEBI:62727"/>
        <dbReference type="ChEBI" id="CHEBI:71302"/>
        <dbReference type="ChEBI" id="CHEBI:456215"/>
        <dbReference type="EC" id="2.10.1.1"/>
    </reaction>
</comment>
<dbReference type="InterPro" id="IPR038987">
    <property type="entry name" value="MoeA-like"/>
</dbReference>
<dbReference type="InterPro" id="IPR036688">
    <property type="entry name" value="MoeA_C_domain_IV_sf"/>
</dbReference>
<sequence length="408" mass="41528">MIRTVDQHRDAVLGLVVPTAAHTVALEDGAGLVLAEDVTAHEALPRFDNSAMDGYAVRAADVAGATPGSPVHLRVVGDLAAGTDAEPVVEAGTAARIMTGAPVPPGADAIVPVEVTDAGIVEVEVREPSPAGRHVRRVGEDVSAGDVVLRAGSELTPYRLAAVASVGRAEVVVHRRPVVVVLATGSELVTPGVAPRRGQIPDSNSYLLAAAAAAAGARVQRLGVVPDDPDLLAEALGAQYPAADLVVTSGGVSVGAYDVVKEVLAPLPGMSFVSVAMQPGKPQGFGLLPDGTPVVSLPGNPVSAFVSFEAFVRPAILRLRGLSGAALERPRLRARVTQGWSSPAGREQHIPVTIVEDDGEVLVRPAAARGSGSHLVASLAAADGLAVVPADVEQVTEGDHVTVIRIAS</sequence>
<dbReference type="Gene3D" id="3.90.105.10">
    <property type="entry name" value="Molybdopterin biosynthesis moea protein, domain 2"/>
    <property type="match status" value="1"/>
</dbReference>
<protein>
    <recommendedName>
        <fullName evidence="11">Molybdopterin molybdenumtransferase</fullName>
        <ecNumber evidence="11">2.10.1.1</ecNumber>
    </recommendedName>
</protein>
<reference evidence="13 14" key="1">
    <citation type="submission" date="2013-10" db="EMBL/GenBank/DDBJ databases">
        <authorList>
            <person name="Wang G."/>
            <person name="Zhuang W."/>
        </authorList>
    </citation>
    <scope>NUCLEOTIDE SEQUENCE [LARGE SCALE GENOMIC DNA]</scope>
    <source>
        <strain evidence="13 14">DSM 20118</strain>
    </source>
</reference>
<dbReference type="InterPro" id="IPR036425">
    <property type="entry name" value="MoaB/Mog-like_dom_sf"/>
</dbReference>
<name>A0A0A0BAC5_9CELL</name>
<dbReference type="NCBIfam" id="NF045515">
    <property type="entry name" value="Glp_gephyrin"/>
    <property type="match status" value="1"/>
</dbReference>
<dbReference type="AlphaFoldDB" id="A0A0A0BAC5"/>
<accession>A0A0A0BAC5</accession>
<dbReference type="InterPro" id="IPR005111">
    <property type="entry name" value="MoeA_C_domain_IV"/>
</dbReference>
<dbReference type="STRING" id="1408250.Q760_14540"/>
<dbReference type="InterPro" id="IPR036135">
    <property type="entry name" value="MoeA_linker/N_sf"/>
</dbReference>
<keyword evidence="14" id="KW-1185">Reference proteome</keyword>
<dbReference type="Proteomes" id="UP000029833">
    <property type="component" value="Unassembled WGS sequence"/>
</dbReference>
<dbReference type="GO" id="GO:0006777">
    <property type="term" value="P:Mo-molybdopterin cofactor biosynthetic process"/>
    <property type="evidence" value="ECO:0007669"/>
    <property type="project" value="UniProtKB-UniRule"/>
</dbReference>
<dbReference type="Pfam" id="PF00994">
    <property type="entry name" value="MoCF_biosynth"/>
    <property type="match status" value="1"/>
</dbReference>
<evidence type="ECO:0000256" key="10">
    <source>
        <dbReference type="ARBA" id="ARBA00047317"/>
    </source>
</evidence>
<comment type="caution">
    <text evidence="13">The sequence shown here is derived from an EMBL/GenBank/DDBJ whole genome shotgun (WGS) entry which is preliminary data.</text>
</comment>
<dbReference type="RefSeq" id="WP_052104061.1">
    <property type="nucleotide sequence ID" value="NZ_AXNT01000057.1"/>
</dbReference>
<dbReference type="OrthoDB" id="9804758at2"/>
<keyword evidence="9 11" id="KW-0501">Molybdenum cofactor biosynthesis</keyword>
<dbReference type="InterPro" id="IPR001453">
    <property type="entry name" value="MoaB/Mog_dom"/>
</dbReference>
<comment type="pathway">
    <text evidence="3 11">Cofactor biosynthesis; molybdopterin biosynthesis.</text>
</comment>
<evidence type="ECO:0000256" key="6">
    <source>
        <dbReference type="ARBA" id="ARBA00022679"/>
    </source>
</evidence>
<proteinExistence type="inferred from homology"/>
<gene>
    <name evidence="13" type="ORF">Q760_14540</name>
</gene>
<evidence type="ECO:0000313" key="13">
    <source>
        <dbReference type="EMBL" id="KGM02246.1"/>
    </source>
</evidence>